<keyword evidence="3" id="KW-1185">Reference proteome</keyword>
<organism evidence="2 3">
    <name type="scientific">Rubinisphaera brasiliensis (strain ATCC 49424 / DSM 5305 / JCM 21570 / IAM 15109 / NBRC 103401 / IFAM 1448)</name>
    <name type="common">Planctomyces brasiliensis</name>
    <dbReference type="NCBI Taxonomy" id="756272"/>
    <lineage>
        <taxon>Bacteria</taxon>
        <taxon>Pseudomonadati</taxon>
        <taxon>Planctomycetota</taxon>
        <taxon>Planctomycetia</taxon>
        <taxon>Planctomycetales</taxon>
        <taxon>Planctomycetaceae</taxon>
        <taxon>Rubinisphaera</taxon>
    </lineage>
</organism>
<protein>
    <recommendedName>
        <fullName evidence="4">Outer membrane protein assembly factor BamD</fullName>
    </recommendedName>
</protein>
<dbReference type="SUPFAM" id="SSF48452">
    <property type="entry name" value="TPR-like"/>
    <property type="match status" value="1"/>
</dbReference>
<feature type="region of interest" description="Disordered" evidence="1">
    <location>
        <begin position="434"/>
        <end position="532"/>
    </location>
</feature>
<dbReference type="OrthoDB" id="274477at2"/>
<dbReference type="Pfam" id="PF13432">
    <property type="entry name" value="TPR_16"/>
    <property type="match status" value="1"/>
</dbReference>
<dbReference type="AlphaFoldDB" id="F0SNQ8"/>
<reference evidence="3" key="1">
    <citation type="submission" date="2011-02" db="EMBL/GenBank/DDBJ databases">
        <title>The complete genome of Planctomyces brasiliensis DSM 5305.</title>
        <authorList>
            <person name="Lucas S."/>
            <person name="Copeland A."/>
            <person name="Lapidus A."/>
            <person name="Bruce D."/>
            <person name="Goodwin L."/>
            <person name="Pitluck S."/>
            <person name="Kyrpides N."/>
            <person name="Mavromatis K."/>
            <person name="Pagani I."/>
            <person name="Ivanova N."/>
            <person name="Ovchinnikova G."/>
            <person name="Lu M."/>
            <person name="Detter J.C."/>
            <person name="Han C."/>
            <person name="Land M."/>
            <person name="Hauser L."/>
            <person name="Markowitz V."/>
            <person name="Cheng J.-F."/>
            <person name="Hugenholtz P."/>
            <person name="Woyke T."/>
            <person name="Wu D."/>
            <person name="Tindall B."/>
            <person name="Pomrenke H.G."/>
            <person name="Brambilla E."/>
            <person name="Klenk H.-P."/>
            <person name="Eisen J.A."/>
        </authorList>
    </citation>
    <scope>NUCLEOTIDE SEQUENCE [LARGE SCALE GENOMIC DNA]</scope>
    <source>
        <strain evidence="3">ATCC 49424 / DSM 5305 / JCM 21570 / NBRC 103401 / IFAM 1448</strain>
    </source>
</reference>
<dbReference type="RefSeq" id="WP_013627676.1">
    <property type="nucleotide sequence ID" value="NC_015174.1"/>
</dbReference>
<gene>
    <name evidence="2" type="ordered locus">Plabr_1332</name>
</gene>
<dbReference type="KEGG" id="pbs:Plabr_1332"/>
<dbReference type="PANTHER" id="PTHR37423:SF2">
    <property type="entry name" value="MEMBRANE-BOUND LYTIC MUREIN TRANSGLYCOSYLASE C"/>
    <property type="match status" value="1"/>
</dbReference>
<evidence type="ECO:0000313" key="2">
    <source>
        <dbReference type="EMBL" id="ADY58944.1"/>
    </source>
</evidence>
<evidence type="ECO:0000313" key="3">
    <source>
        <dbReference type="Proteomes" id="UP000006860"/>
    </source>
</evidence>
<dbReference type="eggNOG" id="COG1729">
    <property type="taxonomic scope" value="Bacteria"/>
</dbReference>
<dbReference type="EMBL" id="CP002546">
    <property type="protein sequence ID" value="ADY58944.1"/>
    <property type="molecule type" value="Genomic_DNA"/>
</dbReference>
<sequence>MTRPYPRRARPRPSVLFGASVSGLVLCCAVGCSSLKFDRPGSLFGAPDDSGASIDGVKGPLERDLAAANRQSATVNMEGLRDYEKAQAMYEQGDFKGAETAFEDITQDYATDESGFFRRRRLGNILKPKSALQASYYDNPLVEDSLFMLAESRYKQEKLPGAESVYIQLLQQYPNTRHLDKSTERLFDIAMTWMDFKTTTSDEVKVASHSDTGRASKPEVVSNSDYERPSFFNMFDGKRPWTDTEGRALEALKAIWMNDPTGPLADDALMLTASHYLRVGRHAEASETFRMLREEFPDSPHLKDAYVLGSYVTQASYQGAAYEDRSLIESRELKTRALTMFRDLSPEERKRLEEEVYRVDDAAVAREFERSLYYLNKGNFDAVEMYCNYIVNKYPQSKYAGKARGLLAQLPEFRKQNTLLLALQGITADDIPSIEDPAVARGPGVAEDSPALPPSNRSLNNPEATPQPEETESKSPRYLPSWDMPKLKPIPTPRLWPGQKDEPAEPEMESAPPFDSESQKDSGRVKLTLGEE</sequence>
<name>F0SNQ8_RUBBR</name>
<dbReference type="PANTHER" id="PTHR37423">
    <property type="entry name" value="SOLUBLE LYTIC MUREIN TRANSGLYCOSYLASE-RELATED"/>
    <property type="match status" value="1"/>
</dbReference>
<dbReference type="Proteomes" id="UP000006860">
    <property type="component" value="Chromosome"/>
</dbReference>
<dbReference type="STRING" id="756272.Plabr_1332"/>
<accession>F0SNQ8</accession>
<evidence type="ECO:0000256" key="1">
    <source>
        <dbReference type="SAM" id="MobiDB-lite"/>
    </source>
</evidence>
<dbReference type="InterPro" id="IPR019734">
    <property type="entry name" value="TPR_rpt"/>
</dbReference>
<dbReference type="Pfam" id="PF13174">
    <property type="entry name" value="TPR_6"/>
    <property type="match status" value="1"/>
</dbReference>
<dbReference type="InterPro" id="IPR011990">
    <property type="entry name" value="TPR-like_helical_dom_sf"/>
</dbReference>
<feature type="compositionally biased region" description="Polar residues" evidence="1">
    <location>
        <begin position="455"/>
        <end position="464"/>
    </location>
</feature>
<dbReference type="Gene3D" id="1.25.40.10">
    <property type="entry name" value="Tetratricopeptide repeat domain"/>
    <property type="match status" value="2"/>
</dbReference>
<dbReference type="eggNOG" id="COG4105">
    <property type="taxonomic scope" value="Bacteria"/>
</dbReference>
<proteinExistence type="predicted"/>
<evidence type="ECO:0008006" key="4">
    <source>
        <dbReference type="Google" id="ProtNLM"/>
    </source>
</evidence>
<dbReference type="HOGENOM" id="CLU_511786_0_0_0"/>